<reference evidence="9 10" key="1">
    <citation type="journal article" name="Front. Microbiol.">
        <title>Sugar Metabolism of the First Thermophilic Planctomycete Thermogutta terrifontis: Comparative Genomic and Transcriptomic Approaches.</title>
        <authorList>
            <person name="Elcheninov A.G."/>
            <person name="Menzel P."/>
            <person name="Gudbergsdottir S.R."/>
            <person name="Slesarev A.I."/>
            <person name="Kadnikov V.V."/>
            <person name="Krogh A."/>
            <person name="Bonch-Osmolovskaya E.A."/>
            <person name="Peng X."/>
            <person name="Kublanov I.V."/>
        </authorList>
    </citation>
    <scope>NUCLEOTIDE SEQUENCE [LARGE SCALE GENOMIC DNA]</scope>
    <source>
        <strain evidence="9 10">R1</strain>
    </source>
</reference>
<feature type="domain" description="Cytochrome c" evidence="8">
    <location>
        <begin position="407"/>
        <end position="509"/>
    </location>
</feature>
<evidence type="ECO:0000256" key="1">
    <source>
        <dbReference type="ARBA" id="ARBA00004196"/>
    </source>
</evidence>
<evidence type="ECO:0000256" key="6">
    <source>
        <dbReference type="ARBA" id="ARBA00023004"/>
    </source>
</evidence>
<dbReference type="Gene3D" id="1.10.760.10">
    <property type="entry name" value="Cytochrome c-like domain"/>
    <property type="match status" value="2"/>
</dbReference>
<dbReference type="GO" id="GO:0046872">
    <property type="term" value="F:metal ion binding"/>
    <property type="evidence" value="ECO:0007669"/>
    <property type="project" value="UniProtKB-KW"/>
</dbReference>
<evidence type="ECO:0000256" key="4">
    <source>
        <dbReference type="ARBA" id="ARBA00022729"/>
    </source>
</evidence>
<dbReference type="InterPro" id="IPR004852">
    <property type="entry name" value="Di-haem_cyt_c_peroxidsae"/>
</dbReference>
<evidence type="ECO:0000313" key="10">
    <source>
        <dbReference type="Proteomes" id="UP000215086"/>
    </source>
</evidence>
<dbReference type="SUPFAM" id="SSF50974">
    <property type="entry name" value="Nitrous oxide reductase, N-terminal domain"/>
    <property type="match status" value="1"/>
</dbReference>
<dbReference type="InterPro" id="IPR036909">
    <property type="entry name" value="Cyt_c-like_dom_sf"/>
</dbReference>
<evidence type="ECO:0000256" key="3">
    <source>
        <dbReference type="ARBA" id="ARBA00022723"/>
    </source>
</evidence>
<accession>A0A286RJ98</accession>
<dbReference type="PANTHER" id="PTHR30600">
    <property type="entry name" value="CYTOCHROME C PEROXIDASE-RELATED"/>
    <property type="match status" value="1"/>
</dbReference>
<dbReference type="InterPro" id="IPR009056">
    <property type="entry name" value="Cyt_c-like_dom"/>
</dbReference>
<dbReference type="Pfam" id="PF03150">
    <property type="entry name" value="CCP_MauG"/>
    <property type="match status" value="1"/>
</dbReference>
<keyword evidence="3 7" id="KW-0479">Metal-binding</keyword>
<dbReference type="EMBL" id="CP018477">
    <property type="protein sequence ID" value="ASV76033.1"/>
    <property type="molecule type" value="Genomic_DNA"/>
</dbReference>
<sequence length="626" mass="68518">MWADVGRSEELVPGYLGPWQVRATPDGASVFVLCKDAAKIAVIDVASQQVTRWINVPADSHDFVISSDGKVIYVAAGVSNGIVAEIKGDDGTQVRQIPVGHTPGGLALSKEGRRIYVCNRFDNTVSVIDLAAGREEKRLAVTREPVAAALTPDEKRLFVANLLPLDRCDSYDVAAVVSCINTSNFEVHPIRLPNGSTDVHGLTISADGKWVYVVHVLARYQMPTTQLERGWMNTNALTIIDAENERVFNTVLLDDVDLGAALPWAVVCSSDGQKLMVSHAATDEISVINIPAVLEKLAKLPPTPEAAQAAGLVYDGSQTSLSAADVPNDLSFLVGLRERIPLYGLGPYDYLSADPEKIVKGARGLALVGTKVFVATYFGDLVTVVDLNASKYRRLSYVPLGPKPVLTKERLGELYFHDASLCFQHWQSCATCHPDGRVDGLNWDLLNDGLGTPKNNKSLLLAHQTPPSMWEGVRATAEEAVRSGIRHIQFAVRPDEDAQAIDAYLKSLRPVPSPHLVNGQLSESARRGRELFFSERLKCHHCHPEPLYTDLKKHNVGSRGPLDRSSEFDTPTLIEVWRTAPYMHDGHYLTLEELFREGKHGETAGSDVGSLTDQELHDLCEFVLSL</sequence>
<protein>
    <submittedName>
        <fullName evidence="9">Putative surface layer protein, with cytochrome c domain</fullName>
    </submittedName>
</protein>
<dbReference type="KEGG" id="ttf:THTE_3431"/>
<dbReference type="GO" id="GO:0009055">
    <property type="term" value="F:electron transfer activity"/>
    <property type="evidence" value="ECO:0007669"/>
    <property type="project" value="InterPro"/>
</dbReference>
<keyword evidence="10" id="KW-1185">Reference proteome</keyword>
<name>A0A286RJ98_9BACT</name>
<dbReference type="PANTHER" id="PTHR30600:SF10">
    <property type="entry name" value="BLL6722 PROTEIN"/>
    <property type="match status" value="1"/>
</dbReference>
<dbReference type="InterPro" id="IPR051395">
    <property type="entry name" value="Cytochrome_c_Peroxidase/MauG"/>
</dbReference>
<dbReference type="Proteomes" id="UP000215086">
    <property type="component" value="Chromosome"/>
</dbReference>
<dbReference type="InterPro" id="IPR015943">
    <property type="entry name" value="WD40/YVTN_repeat-like_dom_sf"/>
</dbReference>
<gene>
    <name evidence="9" type="ORF">THTE_3431</name>
</gene>
<dbReference type="PROSITE" id="PS51007">
    <property type="entry name" value="CYTC"/>
    <property type="match status" value="2"/>
</dbReference>
<keyword evidence="4" id="KW-0732">Signal</keyword>
<proteinExistence type="predicted"/>
<keyword evidence="5" id="KW-0560">Oxidoreductase</keyword>
<evidence type="ECO:0000256" key="5">
    <source>
        <dbReference type="ARBA" id="ARBA00023002"/>
    </source>
</evidence>
<organism evidence="9 10">
    <name type="scientific">Thermogutta terrifontis</name>
    <dbReference type="NCBI Taxonomy" id="1331910"/>
    <lineage>
        <taxon>Bacteria</taxon>
        <taxon>Pseudomonadati</taxon>
        <taxon>Planctomycetota</taxon>
        <taxon>Planctomycetia</taxon>
        <taxon>Pirellulales</taxon>
        <taxon>Thermoguttaceae</taxon>
        <taxon>Thermogutta</taxon>
    </lineage>
</organism>
<dbReference type="InterPro" id="IPR011045">
    <property type="entry name" value="N2O_reductase_N"/>
</dbReference>
<dbReference type="Gene3D" id="2.130.10.10">
    <property type="entry name" value="YVTN repeat-like/Quinoprotein amine dehydrogenase"/>
    <property type="match status" value="1"/>
</dbReference>
<dbReference type="GO" id="GO:0020037">
    <property type="term" value="F:heme binding"/>
    <property type="evidence" value="ECO:0007669"/>
    <property type="project" value="InterPro"/>
</dbReference>
<evidence type="ECO:0000256" key="2">
    <source>
        <dbReference type="ARBA" id="ARBA00022617"/>
    </source>
</evidence>
<dbReference type="AlphaFoldDB" id="A0A286RJ98"/>
<dbReference type="SUPFAM" id="SSF46626">
    <property type="entry name" value="Cytochrome c"/>
    <property type="match status" value="2"/>
</dbReference>
<keyword evidence="6 7" id="KW-0408">Iron</keyword>
<comment type="subcellular location">
    <subcellularLocation>
        <location evidence="1">Cell envelope</location>
    </subcellularLocation>
</comment>
<keyword evidence="2 7" id="KW-0349">Heme</keyword>
<dbReference type="GO" id="GO:0004130">
    <property type="term" value="F:cytochrome-c peroxidase activity"/>
    <property type="evidence" value="ECO:0007669"/>
    <property type="project" value="TreeGrafter"/>
</dbReference>
<evidence type="ECO:0000313" key="9">
    <source>
        <dbReference type="EMBL" id="ASV76033.1"/>
    </source>
</evidence>
<feature type="domain" description="Cytochrome c" evidence="8">
    <location>
        <begin position="523"/>
        <end position="626"/>
    </location>
</feature>
<dbReference type="GO" id="GO:0030313">
    <property type="term" value="C:cell envelope"/>
    <property type="evidence" value="ECO:0007669"/>
    <property type="project" value="UniProtKB-SubCell"/>
</dbReference>
<evidence type="ECO:0000259" key="8">
    <source>
        <dbReference type="PROSITE" id="PS51007"/>
    </source>
</evidence>
<evidence type="ECO:0000256" key="7">
    <source>
        <dbReference type="PROSITE-ProRule" id="PRU00433"/>
    </source>
</evidence>